<evidence type="ECO:0000256" key="2">
    <source>
        <dbReference type="ARBA" id="ARBA00022771"/>
    </source>
</evidence>
<proteinExistence type="predicted"/>
<dbReference type="Ensembl" id="ENSSLDT00000017407.1">
    <property type="protein sequence ID" value="ENSSLDP00000016809.1"/>
    <property type="gene ID" value="ENSSLDG00000013304.1"/>
</dbReference>
<reference evidence="5" key="2">
    <citation type="submission" date="2025-09" db="UniProtKB">
        <authorList>
            <consortium name="Ensembl"/>
        </authorList>
    </citation>
    <scope>IDENTIFICATION</scope>
</reference>
<dbReference type="InterPro" id="IPR006574">
    <property type="entry name" value="PRY"/>
</dbReference>
<dbReference type="GO" id="GO:0005737">
    <property type="term" value="C:cytoplasm"/>
    <property type="evidence" value="ECO:0007669"/>
    <property type="project" value="UniProtKB-ARBA"/>
</dbReference>
<dbReference type="Pfam" id="PF13765">
    <property type="entry name" value="PRY"/>
    <property type="match status" value="1"/>
</dbReference>
<dbReference type="Proteomes" id="UP000261360">
    <property type="component" value="Unplaced"/>
</dbReference>
<dbReference type="CDD" id="cd16040">
    <property type="entry name" value="SPRY_PRY_SNTX"/>
    <property type="match status" value="1"/>
</dbReference>
<name>A0A3B4XG07_SERLL</name>
<dbReference type="PRINTS" id="PR01407">
    <property type="entry name" value="BUTYPHLNCDUF"/>
</dbReference>
<evidence type="ECO:0000313" key="5">
    <source>
        <dbReference type="Ensembl" id="ENSSLDP00000016809.1"/>
    </source>
</evidence>
<organism evidence="5 6">
    <name type="scientific">Seriola lalandi dorsalis</name>
    <dbReference type="NCBI Taxonomy" id="1841481"/>
    <lineage>
        <taxon>Eukaryota</taxon>
        <taxon>Metazoa</taxon>
        <taxon>Chordata</taxon>
        <taxon>Craniata</taxon>
        <taxon>Vertebrata</taxon>
        <taxon>Euteleostomi</taxon>
        <taxon>Actinopterygii</taxon>
        <taxon>Neopterygii</taxon>
        <taxon>Teleostei</taxon>
        <taxon>Neoteleostei</taxon>
        <taxon>Acanthomorphata</taxon>
        <taxon>Carangaria</taxon>
        <taxon>Carangiformes</taxon>
        <taxon>Carangidae</taxon>
        <taxon>Seriola</taxon>
    </lineage>
</organism>
<dbReference type="PANTHER" id="PTHR25465">
    <property type="entry name" value="B-BOX DOMAIN CONTAINING"/>
    <property type="match status" value="1"/>
</dbReference>
<keyword evidence="2" id="KW-0863">Zinc-finger</keyword>
<dbReference type="InterPro" id="IPR001870">
    <property type="entry name" value="B30.2/SPRY"/>
</dbReference>
<feature type="domain" description="B30.2/SPRY" evidence="4">
    <location>
        <begin position="77"/>
        <end position="272"/>
    </location>
</feature>
<evidence type="ECO:0000256" key="1">
    <source>
        <dbReference type="ARBA" id="ARBA00022723"/>
    </source>
</evidence>
<keyword evidence="6" id="KW-1185">Reference proteome</keyword>
<dbReference type="Gene3D" id="2.60.120.920">
    <property type="match status" value="1"/>
</dbReference>
<dbReference type="GeneTree" id="ENSGT00940000154395"/>
<dbReference type="SMART" id="SM00589">
    <property type="entry name" value="PRY"/>
    <property type="match status" value="1"/>
</dbReference>
<sequence>MSPPCSVSLKMKTPLPVSLWSMYIHTHKPPSEHSNQTVCGGAWWSPMVDTRSEEVTFNNLQTVTSLMSGVIIKLSITDQMINNCSCVLFSPSDSCELTININTVNRRIKLSDNNRKVTHVEEDQSYPDHPDRFDPWPQLLCSTGLTGRCYWEVECRGRVFISLSYRGIRRKGNSKDCEFGRNDQSWSLNCSAVGYSVCHNDRETSISSSSSSSSSVSNRVAVYVDCPAGSLSFYRVSSNKLIHLHTFNTTFTEPLYPGFGVWFNPGSSVSLC</sequence>
<keyword evidence="1" id="KW-0479">Metal-binding</keyword>
<dbReference type="PROSITE" id="PS50188">
    <property type="entry name" value="B302_SPRY"/>
    <property type="match status" value="1"/>
</dbReference>
<dbReference type="Pfam" id="PF00622">
    <property type="entry name" value="SPRY"/>
    <property type="match status" value="1"/>
</dbReference>
<evidence type="ECO:0000313" key="6">
    <source>
        <dbReference type="Proteomes" id="UP000261360"/>
    </source>
</evidence>
<protein>
    <recommendedName>
        <fullName evidence="4">B30.2/SPRY domain-containing protein</fullName>
    </recommendedName>
</protein>
<dbReference type="InterPro" id="IPR003879">
    <property type="entry name" value="Butyrophylin_SPRY"/>
</dbReference>
<dbReference type="AlphaFoldDB" id="A0A3B4XG07"/>
<reference evidence="5" key="1">
    <citation type="submission" date="2025-08" db="UniProtKB">
        <authorList>
            <consortium name="Ensembl"/>
        </authorList>
    </citation>
    <scope>IDENTIFICATION</scope>
</reference>
<dbReference type="PANTHER" id="PTHR25465:SF5">
    <property type="entry name" value="E3 UBIQUITIN_ISG15 LIGASE TRIM25-RELATED"/>
    <property type="match status" value="1"/>
</dbReference>
<dbReference type="GO" id="GO:0008270">
    <property type="term" value="F:zinc ion binding"/>
    <property type="evidence" value="ECO:0007669"/>
    <property type="project" value="UniProtKB-KW"/>
</dbReference>
<evidence type="ECO:0000259" key="4">
    <source>
        <dbReference type="PROSITE" id="PS50188"/>
    </source>
</evidence>
<keyword evidence="3" id="KW-0862">Zinc</keyword>
<accession>A0A3B4XG07</accession>
<dbReference type="SMART" id="SM00449">
    <property type="entry name" value="SPRY"/>
    <property type="match status" value="1"/>
</dbReference>
<dbReference type="InterPro" id="IPR043136">
    <property type="entry name" value="B30.2/SPRY_sf"/>
</dbReference>
<evidence type="ECO:0000256" key="3">
    <source>
        <dbReference type="ARBA" id="ARBA00022833"/>
    </source>
</evidence>
<dbReference type="InterPro" id="IPR013320">
    <property type="entry name" value="ConA-like_dom_sf"/>
</dbReference>
<dbReference type="SUPFAM" id="SSF49899">
    <property type="entry name" value="Concanavalin A-like lectins/glucanases"/>
    <property type="match status" value="1"/>
</dbReference>
<dbReference type="InterPro" id="IPR051051">
    <property type="entry name" value="E3_ubiq-ligase_TRIM/RNF"/>
</dbReference>
<dbReference type="InterPro" id="IPR003877">
    <property type="entry name" value="SPRY_dom"/>
</dbReference>